<keyword evidence="1" id="KW-1185">Reference proteome</keyword>
<evidence type="ECO:0000313" key="1">
    <source>
        <dbReference type="Proteomes" id="UP000504615"/>
    </source>
</evidence>
<dbReference type="GeneID" id="105423715"/>
<organism evidence="1 2">
    <name type="scientific">Pogonomyrmex barbatus</name>
    <name type="common">red harvester ant</name>
    <dbReference type="NCBI Taxonomy" id="144034"/>
    <lineage>
        <taxon>Eukaryota</taxon>
        <taxon>Metazoa</taxon>
        <taxon>Ecdysozoa</taxon>
        <taxon>Arthropoda</taxon>
        <taxon>Hexapoda</taxon>
        <taxon>Insecta</taxon>
        <taxon>Pterygota</taxon>
        <taxon>Neoptera</taxon>
        <taxon>Endopterygota</taxon>
        <taxon>Hymenoptera</taxon>
        <taxon>Apocrita</taxon>
        <taxon>Aculeata</taxon>
        <taxon>Formicoidea</taxon>
        <taxon>Formicidae</taxon>
        <taxon>Myrmicinae</taxon>
        <taxon>Pogonomyrmex</taxon>
    </lineage>
</organism>
<sequence>MGGRYFDTPKQVLDRWIGGNDHWFPAGHEGRGGPREIRPPTVVSSGALDGVVSRLMSSEDARSVLTLLPRRRQINVHSKIGRGSTRVADPTKYQWPSGSIVTSIPARRNLTAHYIFEENQTSSVSTTRFITKCFKLT</sequence>
<gene>
    <name evidence="2" type="primary">LOC105423715</name>
</gene>
<accession>A0A6I9WJG2</accession>
<reference evidence="2" key="1">
    <citation type="submission" date="2025-08" db="UniProtKB">
        <authorList>
            <consortium name="RefSeq"/>
        </authorList>
    </citation>
    <scope>IDENTIFICATION</scope>
</reference>
<dbReference type="Proteomes" id="UP000504615">
    <property type="component" value="Unplaced"/>
</dbReference>
<evidence type="ECO:0000313" key="2">
    <source>
        <dbReference type="RefSeq" id="XP_011631874.1"/>
    </source>
</evidence>
<protein>
    <submittedName>
        <fullName evidence="2">Uncharacterized protein LOC105423715</fullName>
    </submittedName>
</protein>
<dbReference type="AlphaFoldDB" id="A0A6I9WJG2"/>
<proteinExistence type="predicted"/>
<name>A0A6I9WJG2_9HYME</name>
<dbReference type="RefSeq" id="XP_011631874.1">
    <property type="nucleotide sequence ID" value="XM_011633572.1"/>
</dbReference>
<dbReference type="KEGG" id="pbar:105423715"/>